<evidence type="ECO:0000256" key="2">
    <source>
        <dbReference type="ARBA" id="ARBA00022737"/>
    </source>
</evidence>
<protein>
    <submittedName>
        <fullName evidence="8">Uncharacterized protein</fullName>
    </submittedName>
</protein>
<dbReference type="PANTHER" id="PTHR36326:SF2">
    <property type="entry name" value="PROTEIN SULFUR DEFICIENCY-INDUCED 2"/>
    <property type="match status" value="1"/>
</dbReference>
<dbReference type="Pfam" id="PF07719">
    <property type="entry name" value="TPR_2"/>
    <property type="match status" value="1"/>
</dbReference>
<keyword evidence="2" id="KW-0677">Repeat</keyword>
<evidence type="ECO:0000256" key="5">
    <source>
        <dbReference type="ARBA" id="ARBA00023242"/>
    </source>
</evidence>
<dbReference type="InterPro" id="IPR011990">
    <property type="entry name" value="TPR-like_helical_dom_sf"/>
</dbReference>
<dbReference type="PANTHER" id="PTHR36326">
    <property type="entry name" value="PROTEIN POLLENLESS 3-LIKE 2"/>
    <property type="match status" value="1"/>
</dbReference>
<dbReference type="Gene3D" id="1.25.40.10">
    <property type="entry name" value="Tetratricopeptide repeat domain"/>
    <property type="match status" value="1"/>
</dbReference>
<dbReference type="EMBL" id="OZ021737">
    <property type="protein sequence ID" value="CAK9318841.1"/>
    <property type="molecule type" value="Genomic_DNA"/>
</dbReference>
<reference evidence="8 9" key="1">
    <citation type="submission" date="2024-03" db="EMBL/GenBank/DDBJ databases">
        <authorList>
            <person name="Gkanogiannis A."/>
            <person name="Becerra Lopez-Lavalle L."/>
        </authorList>
    </citation>
    <scope>NUCLEOTIDE SEQUENCE [LARGE SCALE GENOMIC DNA]</scope>
</reference>
<comment type="subcellular location">
    <subcellularLocation>
        <location evidence="1">Nucleus</location>
    </subcellularLocation>
</comment>
<dbReference type="SMART" id="SM00028">
    <property type="entry name" value="TPR"/>
    <property type="match status" value="1"/>
</dbReference>
<keyword evidence="4" id="KW-0175">Coiled coil</keyword>
<dbReference type="SUPFAM" id="SSF48452">
    <property type="entry name" value="TPR-like"/>
    <property type="match status" value="1"/>
</dbReference>
<gene>
    <name evidence="8" type="ORF">CITCOLO1_LOCUS10815</name>
</gene>
<keyword evidence="3 7" id="KW-0802">TPR repeat</keyword>
<dbReference type="InterPro" id="IPR044961">
    <property type="entry name" value="MS5/SDI1"/>
</dbReference>
<evidence type="ECO:0000256" key="7">
    <source>
        <dbReference type="PROSITE-ProRule" id="PRU00339"/>
    </source>
</evidence>
<keyword evidence="9" id="KW-1185">Reference proteome</keyword>
<evidence type="ECO:0000256" key="4">
    <source>
        <dbReference type="ARBA" id="ARBA00023054"/>
    </source>
</evidence>
<dbReference type="InterPro" id="IPR013105">
    <property type="entry name" value="TPR_2"/>
</dbReference>
<sequence length="294" mass="33341">MKKGDQNLEAPFHVIHKLPAGDSPYVRAKHVQLVQKDPEAAIILFWKAINAGDRVDSALKDMAVVMKQQDRAEEAIEAINSFRDRCSKQAQESLDNVLIDLYKKCGRVEEQIDLLKQKLRMINQGEAFNGKPTKTARSHGKKFQVTIRQETSRILGNLGWAYMQQENHKAAEAVYKKAQIIDPDANKACNLSLCLMKQSRHSEARVVLEQVLQNKLAGSNDHKSRKRAEELKRELEESQSSNKLSMMGLGGGSEDGFIIEGLDQLVMDRWSPLRSSRRLPIFEEISQFRDQLAC</sequence>
<evidence type="ECO:0000313" key="8">
    <source>
        <dbReference type="EMBL" id="CAK9318841.1"/>
    </source>
</evidence>
<organism evidence="8 9">
    <name type="scientific">Citrullus colocynthis</name>
    <name type="common">colocynth</name>
    <dbReference type="NCBI Taxonomy" id="252529"/>
    <lineage>
        <taxon>Eukaryota</taxon>
        <taxon>Viridiplantae</taxon>
        <taxon>Streptophyta</taxon>
        <taxon>Embryophyta</taxon>
        <taxon>Tracheophyta</taxon>
        <taxon>Spermatophyta</taxon>
        <taxon>Magnoliopsida</taxon>
        <taxon>eudicotyledons</taxon>
        <taxon>Gunneridae</taxon>
        <taxon>Pentapetalae</taxon>
        <taxon>rosids</taxon>
        <taxon>fabids</taxon>
        <taxon>Cucurbitales</taxon>
        <taxon>Cucurbitaceae</taxon>
        <taxon>Benincaseae</taxon>
        <taxon>Citrullus</taxon>
    </lineage>
</organism>
<dbReference type="Proteomes" id="UP001642487">
    <property type="component" value="Chromosome 3"/>
</dbReference>
<comment type="similarity">
    <text evidence="6">Belongs to the MS5 protein family.</text>
</comment>
<feature type="repeat" description="TPR" evidence="7">
    <location>
        <begin position="152"/>
        <end position="185"/>
    </location>
</feature>
<dbReference type="InterPro" id="IPR019734">
    <property type="entry name" value="TPR_rpt"/>
</dbReference>
<evidence type="ECO:0000313" key="9">
    <source>
        <dbReference type="Proteomes" id="UP001642487"/>
    </source>
</evidence>
<accession>A0ABP0YEM1</accession>
<dbReference type="PROSITE" id="PS50005">
    <property type="entry name" value="TPR"/>
    <property type="match status" value="1"/>
</dbReference>
<evidence type="ECO:0000256" key="3">
    <source>
        <dbReference type="ARBA" id="ARBA00022803"/>
    </source>
</evidence>
<evidence type="ECO:0000256" key="6">
    <source>
        <dbReference type="ARBA" id="ARBA00025750"/>
    </source>
</evidence>
<keyword evidence="5" id="KW-0539">Nucleus</keyword>
<name>A0ABP0YEM1_9ROSI</name>
<proteinExistence type="inferred from homology"/>
<evidence type="ECO:0000256" key="1">
    <source>
        <dbReference type="ARBA" id="ARBA00004123"/>
    </source>
</evidence>